<protein>
    <submittedName>
        <fullName evidence="3">Esterase family protein</fullName>
    </submittedName>
</protein>
<keyword evidence="2" id="KW-0732">Signal</keyword>
<evidence type="ECO:0000256" key="1">
    <source>
        <dbReference type="SAM" id="MobiDB-lite"/>
    </source>
</evidence>
<dbReference type="InterPro" id="IPR000801">
    <property type="entry name" value="Esterase-like"/>
</dbReference>
<organism evidence="3">
    <name type="scientific">Schlesneria paludicola</name>
    <dbReference type="NCBI Taxonomy" id="360056"/>
    <lineage>
        <taxon>Bacteria</taxon>
        <taxon>Pseudomonadati</taxon>
        <taxon>Planctomycetota</taxon>
        <taxon>Planctomycetia</taxon>
        <taxon>Planctomycetales</taxon>
        <taxon>Planctomycetaceae</taxon>
        <taxon>Schlesneria</taxon>
    </lineage>
</organism>
<dbReference type="PANTHER" id="PTHR48098">
    <property type="entry name" value="ENTEROCHELIN ESTERASE-RELATED"/>
    <property type="match status" value="1"/>
</dbReference>
<comment type="caution">
    <text evidence="3">The sequence shown here is derived from an EMBL/GenBank/DDBJ whole genome shotgun (WGS) entry which is preliminary data.</text>
</comment>
<accession>A0A7C4QQN2</accession>
<dbReference type="InterPro" id="IPR050583">
    <property type="entry name" value="Mycobacterial_A85_antigen"/>
</dbReference>
<dbReference type="InterPro" id="IPR029058">
    <property type="entry name" value="AB_hydrolase_fold"/>
</dbReference>
<dbReference type="Gene3D" id="3.40.50.1820">
    <property type="entry name" value="alpha/beta hydrolase"/>
    <property type="match status" value="1"/>
</dbReference>
<feature type="compositionally biased region" description="Basic and acidic residues" evidence="1">
    <location>
        <begin position="121"/>
        <end position="138"/>
    </location>
</feature>
<feature type="signal peptide" evidence="2">
    <location>
        <begin position="1"/>
        <end position="20"/>
    </location>
</feature>
<dbReference type="PANTHER" id="PTHR48098:SF3">
    <property type="entry name" value="IRON(III) ENTEROBACTIN ESTERASE"/>
    <property type="match status" value="1"/>
</dbReference>
<dbReference type="AlphaFoldDB" id="A0A7C4QQN2"/>
<dbReference type="Pfam" id="PF00756">
    <property type="entry name" value="Esterase"/>
    <property type="match status" value="1"/>
</dbReference>
<feature type="region of interest" description="Disordered" evidence="1">
    <location>
        <begin position="120"/>
        <end position="142"/>
    </location>
</feature>
<name>A0A7C4QQN2_9PLAN</name>
<evidence type="ECO:0000256" key="2">
    <source>
        <dbReference type="SAM" id="SignalP"/>
    </source>
</evidence>
<gene>
    <name evidence="3" type="ORF">ENS64_11690</name>
</gene>
<dbReference type="EMBL" id="DSVQ01000015">
    <property type="protein sequence ID" value="HGT39905.1"/>
    <property type="molecule type" value="Genomic_DNA"/>
</dbReference>
<feature type="region of interest" description="Disordered" evidence="1">
    <location>
        <begin position="313"/>
        <end position="333"/>
    </location>
</feature>
<evidence type="ECO:0000313" key="3">
    <source>
        <dbReference type="EMBL" id="HGT39905.1"/>
    </source>
</evidence>
<proteinExistence type="predicted"/>
<dbReference type="SUPFAM" id="SSF53474">
    <property type="entry name" value="alpha/beta-Hydrolases"/>
    <property type="match status" value="1"/>
</dbReference>
<sequence>MLLRGLMVVMGLAWIAPVFADGEDAFYRFGPDSLPQDGVPRGTIVGPATLPCEVFPGTQHTYWVYVPAQYDAARPAALMIFNDGHAFLNPEGDVRATHVLDNLIHRRELPVMLAVFINPGRRPDQPEPNAREWGDRNTNRPAEYNTLDDKYARVLIEELLPALRREYNLSDDPHDRGVGGASSGAIAAFTVAWQRPDQFRKVLSLIGSYVNLRGGHVYPELVRDGERKPIRVFFQDGRNDNRGLRRDGSYDPTRDWFLQNVRLVAALSEKGYDINYVWGIGHHNLKHGGAVFPEMMRWLWRDHPVSTDVHNTIERSLNRPAQPRTDKPSASSP</sequence>
<reference evidence="3" key="1">
    <citation type="journal article" date="2020" name="mSystems">
        <title>Genome- and Community-Level Interaction Insights into Carbon Utilization and Element Cycling Functions of Hydrothermarchaeota in Hydrothermal Sediment.</title>
        <authorList>
            <person name="Zhou Z."/>
            <person name="Liu Y."/>
            <person name="Xu W."/>
            <person name="Pan J."/>
            <person name="Luo Z.H."/>
            <person name="Li M."/>
        </authorList>
    </citation>
    <scope>NUCLEOTIDE SEQUENCE [LARGE SCALE GENOMIC DNA]</scope>
    <source>
        <strain evidence="3">SpSt-508</strain>
    </source>
</reference>
<feature type="chain" id="PRO_5027593951" evidence="2">
    <location>
        <begin position="21"/>
        <end position="333"/>
    </location>
</feature>